<keyword evidence="1" id="KW-0175">Coiled coil</keyword>
<evidence type="ECO:0000313" key="2">
    <source>
        <dbReference type="EMBL" id="CAD8897427.1"/>
    </source>
</evidence>
<proteinExistence type="predicted"/>
<dbReference type="EMBL" id="HBFR01033748">
    <property type="protein sequence ID" value="CAD8897427.1"/>
    <property type="molecule type" value="Transcribed_RNA"/>
</dbReference>
<protein>
    <submittedName>
        <fullName evidence="2">Uncharacterized protein</fullName>
    </submittedName>
</protein>
<evidence type="ECO:0000256" key="1">
    <source>
        <dbReference type="SAM" id="Coils"/>
    </source>
</evidence>
<dbReference type="AlphaFoldDB" id="A0A7S1FZG8"/>
<reference evidence="2" key="1">
    <citation type="submission" date="2021-01" db="EMBL/GenBank/DDBJ databases">
        <authorList>
            <person name="Corre E."/>
            <person name="Pelletier E."/>
            <person name="Niang G."/>
            <person name="Scheremetjew M."/>
            <person name="Finn R."/>
            <person name="Kale V."/>
            <person name="Holt S."/>
            <person name="Cochrane G."/>
            <person name="Meng A."/>
            <person name="Brown T."/>
            <person name="Cohen L."/>
        </authorList>
    </citation>
    <scope>NUCLEOTIDE SEQUENCE</scope>
    <source>
        <strain evidence="2">308</strain>
    </source>
</reference>
<organism evidence="2">
    <name type="scientific">Corethron hystrix</name>
    <dbReference type="NCBI Taxonomy" id="216773"/>
    <lineage>
        <taxon>Eukaryota</taxon>
        <taxon>Sar</taxon>
        <taxon>Stramenopiles</taxon>
        <taxon>Ochrophyta</taxon>
        <taxon>Bacillariophyta</taxon>
        <taxon>Coscinodiscophyceae</taxon>
        <taxon>Corethrophycidae</taxon>
        <taxon>Corethrales</taxon>
        <taxon>Corethraceae</taxon>
        <taxon>Corethron</taxon>
    </lineage>
</organism>
<name>A0A7S1FZG8_9STRA</name>
<accession>A0A7S1FZG8</accession>
<feature type="coiled-coil region" evidence="1">
    <location>
        <begin position="690"/>
        <end position="717"/>
    </location>
</feature>
<dbReference type="InterPro" id="IPR046837">
    <property type="entry name" value="Laa1/Sip1/HEATR5-like_HEAT"/>
</dbReference>
<dbReference type="Pfam" id="PF20210">
    <property type="entry name" value="Laa1_Sip1_HTR5"/>
    <property type="match status" value="1"/>
</dbReference>
<sequence>MASFREMEKCTHKHEGILLDEAGQTLAMLLEADGGKEGYSEYHRRVLHCLLFAVGVVNGTMEAEQSEMDTGDQASRVKCDAIADVALLSNVKLIRWQVRALAGRMANTSLRRVTAVYYGNLNHSITIKERQEGYQQAISYVKDFISAACSAATASSNHTDLAHLQQTGLEFLAAVISCFGHSTASLEPAGLASKFAAPCLLQYSTQITSAVKYALGSRQSNLINACTSVVALLVKKRLVVDNVVLCRIVKPLLPTGLQFGPCPLENCSNNPHTFTQFISEAPSKTKSVREQLSERYIKLGLVAELILFANCEQANCDIQGHLRHLFSAQEDALAVNFAAFAIDFARLQHGDTHTTGGLVFSQTSDIDPQNFRTVRKKLPFFCSGAALLLPQGRHIRLKQEWMKHVIPVLLVELRTSLAELKRFESMPIIPPLTPTSSQWCLQETLTTYLQGMCAVLKAGALPADVFYSGEINSIVQSLSSNILLRPFENKLDHVSEKAQKEHESLNDSLVFQTCAFLEDLVDLKIETNDLGFDTTSLSNCILKVLTAVQSRSIEFNYISLGKERIIVSCMQSAAKLFFSHIHGAAVDSELDKSSTNGSHDGMEDPMEKKEAIIFNLSVDILCGKYGVISSLMEEAVLKLLRAGVIHGHVGEKNKQFASHVFSSLCLWNEWLLVSSSIGETLGLMASMEHLQNALKDSNDISNQIEALTALRKFLQEKNSTDELNLAMNQVGGSILVLLKTSCGKPNEIPIELRRRISAESIHVIVLVFQCLLVPDNGDGNSIQSSVQRLSDFLYVCAIVFVDVLTYNGLPSVLPPLGDSRYADISLGRLCAQTLVHFARGAPGPFRVCLDRITSASFEHRTIVETAVRAELSGYTAATSGKSSLPCLSLHKLYRVS</sequence>
<gene>
    <name evidence="2" type="ORF">CHYS00102_LOCUS24641</name>
</gene>